<dbReference type="PANTHER" id="PTHR48016:SF29">
    <property type="entry name" value="MITOGEN-ACTIVATED PROTEIN KINASE KINASE KINASE 1-RELATED"/>
    <property type="match status" value="1"/>
</dbReference>
<keyword evidence="2" id="KW-0723">Serine/threonine-protein kinase</keyword>
<organism evidence="9 10">
    <name type="scientific">Riccia sorocarpa</name>
    <dbReference type="NCBI Taxonomy" id="122646"/>
    <lineage>
        <taxon>Eukaryota</taxon>
        <taxon>Viridiplantae</taxon>
        <taxon>Streptophyta</taxon>
        <taxon>Embryophyta</taxon>
        <taxon>Marchantiophyta</taxon>
        <taxon>Marchantiopsida</taxon>
        <taxon>Marchantiidae</taxon>
        <taxon>Marchantiales</taxon>
        <taxon>Ricciaceae</taxon>
        <taxon>Riccia</taxon>
    </lineage>
</organism>
<evidence type="ECO:0000256" key="7">
    <source>
        <dbReference type="SAM" id="MobiDB-lite"/>
    </source>
</evidence>
<name>A0ABD3HW35_9MARC</name>
<evidence type="ECO:0000256" key="1">
    <source>
        <dbReference type="ARBA" id="ARBA00006529"/>
    </source>
</evidence>
<dbReference type="GO" id="GO:0004674">
    <property type="term" value="F:protein serine/threonine kinase activity"/>
    <property type="evidence" value="ECO:0007669"/>
    <property type="project" value="UniProtKB-KW"/>
</dbReference>
<dbReference type="SMART" id="SM00219">
    <property type="entry name" value="TyrKc"/>
    <property type="match status" value="1"/>
</dbReference>
<feature type="region of interest" description="Disordered" evidence="7">
    <location>
        <begin position="277"/>
        <end position="337"/>
    </location>
</feature>
<dbReference type="EMBL" id="JBJQOH010000003">
    <property type="protein sequence ID" value="KAL3694529.1"/>
    <property type="molecule type" value="Genomic_DNA"/>
</dbReference>
<feature type="compositionally biased region" description="Basic and acidic residues" evidence="7">
    <location>
        <begin position="277"/>
        <end position="286"/>
    </location>
</feature>
<dbReference type="Proteomes" id="UP001633002">
    <property type="component" value="Unassembled WGS sequence"/>
</dbReference>
<dbReference type="InterPro" id="IPR020635">
    <property type="entry name" value="Tyr_kinase_cat_dom"/>
</dbReference>
<keyword evidence="10" id="KW-1185">Reference proteome</keyword>
<dbReference type="PROSITE" id="PS50011">
    <property type="entry name" value="PROTEIN_KINASE_DOM"/>
    <property type="match status" value="1"/>
</dbReference>
<accession>A0ABD3HW35</accession>
<dbReference type="InterPro" id="IPR011009">
    <property type="entry name" value="Kinase-like_dom_sf"/>
</dbReference>
<dbReference type="SUPFAM" id="SSF56112">
    <property type="entry name" value="Protein kinase-like (PK-like)"/>
    <property type="match status" value="1"/>
</dbReference>
<gene>
    <name evidence="9" type="ORF">R1sor_008180</name>
</gene>
<keyword evidence="5" id="KW-0418">Kinase</keyword>
<dbReference type="AlphaFoldDB" id="A0ABD3HW35"/>
<dbReference type="Gene3D" id="1.10.510.10">
    <property type="entry name" value="Transferase(Phosphotransferase) domain 1"/>
    <property type="match status" value="1"/>
</dbReference>
<dbReference type="InterPro" id="IPR000719">
    <property type="entry name" value="Prot_kinase_dom"/>
</dbReference>
<dbReference type="InterPro" id="IPR050538">
    <property type="entry name" value="MAP_kinase_kinase_kinase"/>
</dbReference>
<comment type="similarity">
    <text evidence="1">Belongs to the protein kinase superfamily. STE Ser/Thr protein kinase family. MAP kinase kinase kinase subfamily.</text>
</comment>
<evidence type="ECO:0000256" key="3">
    <source>
        <dbReference type="ARBA" id="ARBA00022679"/>
    </source>
</evidence>
<feature type="domain" description="Protein kinase" evidence="8">
    <location>
        <begin position="2"/>
        <end position="290"/>
    </location>
</feature>
<reference evidence="9 10" key="1">
    <citation type="submission" date="2024-09" db="EMBL/GenBank/DDBJ databases">
        <title>Chromosome-scale assembly of Riccia sorocarpa.</title>
        <authorList>
            <person name="Paukszto L."/>
        </authorList>
    </citation>
    <scope>NUCLEOTIDE SEQUENCE [LARGE SCALE GENOMIC DNA]</scope>
    <source>
        <strain evidence="9">LP-2024</strain>
        <tissue evidence="9">Aerial parts of the thallus</tissue>
    </source>
</reference>
<evidence type="ECO:0000259" key="8">
    <source>
        <dbReference type="PROSITE" id="PS50011"/>
    </source>
</evidence>
<dbReference type="PANTHER" id="PTHR48016">
    <property type="entry name" value="MAP KINASE KINASE KINASE SSK2-RELATED-RELATED"/>
    <property type="match status" value="1"/>
</dbReference>
<evidence type="ECO:0000256" key="6">
    <source>
        <dbReference type="ARBA" id="ARBA00022840"/>
    </source>
</evidence>
<sequence length="364" mass="41507">MVTAMDTVGKNTSAHTKRAVQLGPRITEAGGENVHKALTRDGELLAVKKVKVTLKEEDKTLVEELQMEIKILSTTSHQNIVQYRSCELVQPKYRTNETCELRLYMDFVHHDTLETRYTEFPLSERQTRRYTRDILSGINYLHEKNIVHRDIRCANIWVDDTGVCKLVNFGKAKELKHRREKIIISAEAQSFTSTGYPHWMAPEIAGKSEPYQMPVDIWSLGCTVLEMLTRERPWGKDVEELDVITELNSHQIPTIPATLSEAARNFLVKCLQPKPENRPTAKKLLDDPFVNPEELDQLGSEDSSIPFVPEDDTLESETNSEDSSNDSASESTVEQEFCLELTVDEMSSLVAKELEDREDDPQKQ</sequence>
<evidence type="ECO:0000313" key="10">
    <source>
        <dbReference type="Proteomes" id="UP001633002"/>
    </source>
</evidence>
<dbReference type="GO" id="GO:0005524">
    <property type="term" value="F:ATP binding"/>
    <property type="evidence" value="ECO:0007669"/>
    <property type="project" value="UniProtKB-KW"/>
</dbReference>
<keyword evidence="3" id="KW-0808">Transferase</keyword>
<comment type="caution">
    <text evidence="9">The sequence shown here is derived from an EMBL/GenBank/DDBJ whole genome shotgun (WGS) entry which is preliminary data.</text>
</comment>
<evidence type="ECO:0000256" key="4">
    <source>
        <dbReference type="ARBA" id="ARBA00022741"/>
    </source>
</evidence>
<proteinExistence type="inferred from homology"/>
<dbReference type="Pfam" id="PF00069">
    <property type="entry name" value="Pkinase"/>
    <property type="match status" value="1"/>
</dbReference>
<feature type="compositionally biased region" description="Acidic residues" evidence="7">
    <location>
        <begin position="309"/>
        <end position="324"/>
    </location>
</feature>
<evidence type="ECO:0000313" key="9">
    <source>
        <dbReference type="EMBL" id="KAL3694529.1"/>
    </source>
</evidence>
<evidence type="ECO:0000256" key="2">
    <source>
        <dbReference type="ARBA" id="ARBA00022527"/>
    </source>
</evidence>
<keyword evidence="4" id="KW-0547">Nucleotide-binding</keyword>
<keyword evidence="6" id="KW-0067">ATP-binding</keyword>
<evidence type="ECO:0000256" key="5">
    <source>
        <dbReference type="ARBA" id="ARBA00022777"/>
    </source>
</evidence>
<protein>
    <recommendedName>
        <fullName evidence="8">Protein kinase domain-containing protein</fullName>
    </recommendedName>
</protein>